<dbReference type="PROSITE" id="PS51257">
    <property type="entry name" value="PROKAR_LIPOPROTEIN"/>
    <property type="match status" value="1"/>
</dbReference>
<evidence type="ECO:0000313" key="2">
    <source>
        <dbReference type="Proteomes" id="UP000189796"/>
    </source>
</evidence>
<proteinExistence type="predicted"/>
<gene>
    <name evidence="1" type="ORF">SAMN05443248_0562</name>
</gene>
<sequence>MEFSWQRLRMIAVTGLVLIGCGSAIAVGRPHAVSDPILGAAWQCSRTVFVVTCSHAVR</sequence>
<protein>
    <recommendedName>
        <fullName evidence="3">Lipoprotein</fullName>
    </recommendedName>
</protein>
<evidence type="ECO:0008006" key="3">
    <source>
        <dbReference type="Google" id="ProtNLM"/>
    </source>
</evidence>
<organism evidence="1 2">
    <name type="scientific">Bradyrhizobium erythrophlei</name>
    <dbReference type="NCBI Taxonomy" id="1437360"/>
    <lineage>
        <taxon>Bacteria</taxon>
        <taxon>Pseudomonadati</taxon>
        <taxon>Pseudomonadota</taxon>
        <taxon>Alphaproteobacteria</taxon>
        <taxon>Hyphomicrobiales</taxon>
        <taxon>Nitrobacteraceae</taxon>
        <taxon>Bradyrhizobium</taxon>
    </lineage>
</organism>
<evidence type="ECO:0000313" key="1">
    <source>
        <dbReference type="EMBL" id="SHG17578.1"/>
    </source>
</evidence>
<reference evidence="1 2" key="1">
    <citation type="submission" date="2016-11" db="EMBL/GenBank/DDBJ databases">
        <authorList>
            <person name="Jaros S."/>
            <person name="Januszkiewicz K."/>
            <person name="Wedrychowicz H."/>
        </authorList>
    </citation>
    <scope>NUCLEOTIDE SEQUENCE [LARGE SCALE GENOMIC DNA]</scope>
    <source>
        <strain evidence="1 2">GAS138</strain>
    </source>
</reference>
<dbReference type="AlphaFoldDB" id="A0A1M5HNV4"/>
<name>A0A1M5HNV4_9BRAD</name>
<dbReference type="Proteomes" id="UP000189796">
    <property type="component" value="Chromosome I"/>
</dbReference>
<dbReference type="EMBL" id="LT670817">
    <property type="protein sequence ID" value="SHG17578.1"/>
    <property type="molecule type" value="Genomic_DNA"/>
</dbReference>
<accession>A0A1M5HNV4</accession>